<dbReference type="Pfam" id="PF00098">
    <property type="entry name" value="zf-CCHC"/>
    <property type="match status" value="1"/>
</dbReference>
<organism evidence="3 4">
    <name type="scientific">Tanacetum coccineum</name>
    <dbReference type="NCBI Taxonomy" id="301880"/>
    <lineage>
        <taxon>Eukaryota</taxon>
        <taxon>Viridiplantae</taxon>
        <taxon>Streptophyta</taxon>
        <taxon>Embryophyta</taxon>
        <taxon>Tracheophyta</taxon>
        <taxon>Spermatophyta</taxon>
        <taxon>Magnoliopsida</taxon>
        <taxon>eudicotyledons</taxon>
        <taxon>Gunneridae</taxon>
        <taxon>Pentapetalae</taxon>
        <taxon>asterids</taxon>
        <taxon>campanulids</taxon>
        <taxon>Asterales</taxon>
        <taxon>Asteraceae</taxon>
        <taxon>Asteroideae</taxon>
        <taxon>Anthemideae</taxon>
        <taxon>Anthemidinae</taxon>
        <taxon>Tanacetum</taxon>
    </lineage>
</organism>
<dbReference type="PROSITE" id="PS50158">
    <property type="entry name" value="ZF_CCHC"/>
    <property type="match status" value="1"/>
</dbReference>
<protein>
    <submittedName>
        <fullName evidence="3">Retrovirus-related pol polyprotein from transposon TNT 1-94</fullName>
    </submittedName>
</protein>
<evidence type="ECO:0000313" key="3">
    <source>
        <dbReference type="EMBL" id="GJT27567.1"/>
    </source>
</evidence>
<dbReference type="Proteomes" id="UP001151760">
    <property type="component" value="Unassembled WGS sequence"/>
</dbReference>
<dbReference type="InterPro" id="IPR001878">
    <property type="entry name" value="Znf_CCHC"/>
</dbReference>
<evidence type="ECO:0000256" key="1">
    <source>
        <dbReference type="PROSITE-ProRule" id="PRU00047"/>
    </source>
</evidence>
<reference evidence="3" key="1">
    <citation type="journal article" date="2022" name="Int. J. Mol. Sci.">
        <title>Draft Genome of Tanacetum Coccineum: Genomic Comparison of Closely Related Tanacetum-Family Plants.</title>
        <authorList>
            <person name="Yamashiro T."/>
            <person name="Shiraishi A."/>
            <person name="Nakayama K."/>
            <person name="Satake H."/>
        </authorList>
    </citation>
    <scope>NUCLEOTIDE SEQUENCE</scope>
</reference>
<keyword evidence="1" id="KW-0862">Zinc</keyword>
<proteinExistence type="predicted"/>
<name>A0ABQ5CMD5_9ASTR</name>
<reference evidence="3" key="2">
    <citation type="submission" date="2022-01" db="EMBL/GenBank/DDBJ databases">
        <authorList>
            <person name="Yamashiro T."/>
            <person name="Shiraishi A."/>
            <person name="Satake H."/>
            <person name="Nakayama K."/>
        </authorList>
    </citation>
    <scope>NUCLEOTIDE SEQUENCE</scope>
</reference>
<gene>
    <name evidence="3" type="ORF">Tco_0907842</name>
</gene>
<keyword evidence="1" id="KW-0479">Metal-binding</keyword>
<keyword evidence="1" id="KW-0863">Zinc-finger</keyword>
<feature type="domain" description="CCHC-type" evidence="2">
    <location>
        <begin position="28"/>
        <end position="44"/>
    </location>
</feature>
<sequence length="145" mass="16212">MGARLQLVYGESTNRVGIANTGQARQVKCYNCNGLGHIARNCTQPKRPQNSEYFKDKMLLMQAQENEVILDEEQSLFLAGGLDNAIDEDVDEQSVQDLALNVDNVFQADDCDAYDSDVDDAPTAQTLYKLMDHYQDAIGDHHEEP</sequence>
<keyword evidence="4" id="KW-1185">Reference proteome</keyword>
<evidence type="ECO:0000259" key="2">
    <source>
        <dbReference type="PROSITE" id="PS50158"/>
    </source>
</evidence>
<evidence type="ECO:0000313" key="4">
    <source>
        <dbReference type="Proteomes" id="UP001151760"/>
    </source>
</evidence>
<dbReference type="Gene3D" id="4.10.60.10">
    <property type="entry name" value="Zinc finger, CCHC-type"/>
    <property type="match status" value="1"/>
</dbReference>
<dbReference type="InterPro" id="IPR036875">
    <property type="entry name" value="Znf_CCHC_sf"/>
</dbReference>
<dbReference type="EMBL" id="BQNB010014388">
    <property type="protein sequence ID" value="GJT27567.1"/>
    <property type="molecule type" value="Genomic_DNA"/>
</dbReference>
<dbReference type="SUPFAM" id="SSF57756">
    <property type="entry name" value="Retrovirus zinc finger-like domains"/>
    <property type="match status" value="1"/>
</dbReference>
<accession>A0ABQ5CMD5</accession>
<dbReference type="SMART" id="SM00343">
    <property type="entry name" value="ZnF_C2HC"/>
    <property type="match status" value="1"/>
</dbReference>
<comment type="caution">
    <text evidence="3">The sequence shown here is derived from an EMBL/GenBank/DDBJ whole genome shotgun (WGS) entry which is preliminary data.</text>
</comment>